<reference evidence="1 2" key="1">
    <citation type="journal article" date="2016" name="Mol. Biol. Evol.">
        <title>Comparative Genomics of Early-Diverging Mushroom-Forming Fungi Provides Insights into the Origins of Lignocellulose Decay Capabilities.</title>
        <authorList>
            <person name="Nagy L.G."/>
            <person name="Riley R."/>
            <person name="Tritt A."/>
            <person name="Adam C."/>
            <person name="Daum C."/>
            <person name="Floudas D."/>
            <person name="Sun H."/>
            <person name="Yadav J.S."/>
            <person name="Pangilinan J."/>
            <person name="Larsson K.H."/>
            <person name="Matsuura K."/>
            <person name="Barry K."/>
            <person name="Labutti K."/>
            <person name="Kuo R."/>
            <person name="Ohm R.A."/>
            <person name="Bhattacharya S.S."/>
            <person name="Shirouzu T."/>
            <person name="Yoshinaga Y."/>
            <person name="Martin F.M."/>
            <person name="Grigoriev I.V."/>
            <person name="Hibbett D.S."/>
        </authorList>
    </citation>
    <scope>NUCLEOTIDE SEQUENCE [LARGE SCALE GENOMIC DNA]</scope>
    <source>
        <strain evidence="1 2">HHB10207 ss-3</strain>
    </source>
</reference>
<evidence type="ECO:0000313" key="1">
    <source>
        <dbReference type="EMBL" id="KZT41782.1"/>
    </source>
</evidence>
<organism evidence="1 2">
    <name type="scientific">Sistotremastrum suecicum HHB10207 ss-3</name>
    <dbReference type="NCBI Taxonomy" id="1314776"/>
    <lineage>
        <taxon>Eukaryota</taxon>
        <taxon>Fungi</taxon>
        <taxon>Dikarya</taxon>
        <taxon>Basidiomycota</taxon>
        <taxon>Agaricomycotina</taxon>
        <taxon>Agaricomycetes</taxon>
        <taxon>Sistotremastrales</taxon>
        <taxon>Sistotremastraceae</taxon>
        <taxon>Sistotremastrum</taxon>
    </lineage>
</organism>
<dbReference type="EMBL" id="KV428018">
    <property type="protein sequence ID" value="KZT41782.1"/>
    <property type="molecule type" value="Genomic_DNA"/>
</dbReference>
<protein>
    <submittedName>
        <fullName evidence="1">Uncharacterized protein</fullName>
    </submittedName>
</protein>
<gene>
    <name evidence="1" type="ORF">SISSUDRAFT_1030936</name>
</gene>
<dbReference type="AlphaFoldDB" id="A0A166GL35"/>
<sequence length="172" mass="18029">MAVVVVGDPSGRSLQNYYNSAPEDVATDAENDIDGAEVAAAGMDYNEDESDDDFLGDTSCDTGGCCEIDDDDDEACATLAGAGCDCWFAEDSDIGSAPRWKLRDLIEGSVLDDDDGAGNMAEDVDRVGFVVEDEDTDTCDEMAISGISALGQKVSGRHRSEFGILANSSGPM</sequence>
<keyword evidence="2" id="KW-1185">Reference proteome</keyword>
<dbReference type="Proteomes" id="UP000076798">
    <property type="component" value="Unassembled WGS sequence"/>
</dbReference>
<accession>A0A166GL35</accession>
<name>A0A166GL35_9AGAM</name>
<evidence type="ECO:0000313" key="2">
    <source>
        <dbReference type="Proteomes" id="UP000076798"/>
    </source>
</evidence>
<proteinExistence type="predicted"/>